<feature type="compositionally biased region" description="Low complexity" evidence="1">
    <location>
        <begin position="10"/>
        <end position="23"/>
    </location>
</feature>
<feature type="region of interest" description="Disordered" evidence="1">
    <location>
        <begin position="1"/>
        <end position="70"/>
    </location>
</feature>
<reference evidence="2" key="2">
    <citation type="submission" date="2020-11" db="EMBL/GenBank/DDBJ databases">
        <authorList>
            <person name="McCartney M.A."/>
            <person name="Auch B."/>
            <person name="Kono T."/>
            <person name="Mallez S."/>
            <person name="Becker A."/>
            <person name="Gohl D.M."/>
            <person name="Silverstein K.A.T."/>
            <person name="Koren S."/>
            <person name="Bechman K.B."/>
            <person name="Herman A."/>
            <person name="Abrahante J.E."/>
            <person name="Garbe J."/>
        </authorList>
    </citation>
    <scope>NUCLEOTIDE SEQUENCE</scope>
    <source>
        <strain evidence="2">Duluth1</strain>
        <tissue evidence="2">Whole animal</tissue>
    </source>
</reference>
<dbReference type="AlphaFoldDB" id="A0A9D4DPR6"/>
<proteinExistence type="predicted"/>
<gene>
    <name evidence="2" type="ORF">DPMN_186033</name>
</gene>
<accession>A0A9D4DPR6</accession>
<comment type="caution">
    <text evidence="2">The sequence shown here is derived from an EMBL/GenBank/DDBJ whole genome shotgun (WGS) entry which is preliminary data.</text>
</comment>
<evidence type="ECO:0000256" key="1">
    <source>
        <dbReference type="SAM" id="MobiDB-lite"/>
    </source>
</evidence>
<evidence type="ECO:0000313" key="3">
    <source>
        <dbReference type="Proteomes" id="UP000828390"/>
    </source>
</evidence>
<keyword evidence="3" id="KW-1185">Reference proteome</keyword>
<dbReference type="EMBL" id="JAIWYP010000010">
    <property type="protein sequence ID" value="KAH3751474.1"/>
    <property type="molecule type" value="Genomic_DNA"/>
</dbReference>
<sequence>MWVQSSLRSTPTIAGPTTTTIPGVSSGWLKNSLRSTPTIAGPTTTTTPGFSSGWLKVSPTMASDRGRANS</sequence>
<organism evidence="2 3">
    <name type="scientific">Dreissena polymorpha</name>
    <name type="common">Zebra mussel</name>
    <name type="synonym">Mytilus polymorpha</name>
    <dbReference type="NCBI Taxonomy" id="45954"/>
    <lineage>
        <taxon>Eukaryota</taxon>
        <taxon>Metazoa</taxon>
        <taxon>Spiralia</taxon>
        <taxon>Lophotrochozoa</taxon>
        <taxon>Mollusca</taxon>
        <taxon>Bivalvia</taxon>
        <taxon>Autobranchia</taxon>
        <taxon>Heteroconchia</taxon>
        <taxon>Euheterodonta</taxon>
        <taxon>Imparidentia</taxon>
        <taxon>Neoheterodontei</taxon>
        <taxon>Myida</taxon>
        <taxon>Dreissenoidea</taxon>
        <taxon>Dreissenidae</taxon>
        <taxon>Dreissena</taxon>
    </lineage>
</organism>
<name>A0A9D4DPR6_DREPO</name>
<feature type="compositionally biased region" description="Low complexity" evidence="1">
    <location>
        <begin position="35"/>
        <end position="53"/>
    </location>
</feature>
<evidence type="ECO:0000313" key="2">
    <source>
        <dbReference type="EMBL" id="KAH3751474.1"/>
    </source>
</evidence>
<dbReference type="Proteomes" id="UP000828390">
    <property type="component" value="Unassembled WGS sequence"/>
</dbReference>
<reference evidence="2" key="1">
    <citation type="journal article" date="2019" name="bioRxiv">
        <title>The Genome of the Zebra Mussel, Dreissena polymorpha: A Resource for Invasive Species Research.</title>
        <authorList>
            <person name="McCartney M.A."/>
            <person name="Auch B."/>
            <person name="Kono T."/>
            <person name="Mallez S."/>
            <person name="Zhang Y."/>
            <person name="Obille A."/>
            <person name="Becker A."/>
            <person name="Abrahante J.E."/>
            <person name="Garbe J."/>
            <person name="Badalamenti J.P."/>
            <person name="Herman A."/>
            <person name="Mangelson H."/>
            <person name="Liachko I."/>
            <person name="Sullivan S."/>
            <person name="Sone E.D."/>
            <person name="Koren S."/>
            <person name="Silverstein K.A.T."/>
            <person name="Beckman K.B."/>
            <person name="Gohl D.M."/>
        </authorList>
    </citation>
    <scope>NUCLEOTIDE SEQUENCE</scope>
    <source>
        <strain evidence="2">Duluth1</strain>
        <tissue evidence="2">Whole animal</tissue>
    </source>
</reference>
<protein>
    <submittedName>
        <fullName evidence="2">Uncharacterized protein</fullName>
    </submittedName>
</protein>